<dbReference type="RefSeq" id="XP_070852563.1">
    <property type="nucleotide sequence ID" value="XM_070996462.1"/>
</dbReference>
<evidence type="ECO:0000259" key="5">
    <source>
        <dbReference type="PROSITE" id="PS50089"/>
    </source>
</evidence>
<feature type="coiled-coil region" evidence="4">
    <location>
        <begin position="11"/>
        <end position="65"/>
    </location>
</feature>
<evidence type="ECO:0000256" key="2">
    <source>
        <dbReference type="ARBA" id="ARBA00022833"/>
    </source>
</evidence>
<reference evidence="7" key="2">
    <citation type="submission" date="2025-08" db="UniProtKB">
        <authorList>
            <consortium name="RefSeq"/>
        </authorList>
    </citation>
    <scope>IDENTIFICATION</scope>
</reference>
<organism evidence="6 7">
    <name type="scientific">Drosophila suzukii</name>
    <name type="common">Spotted-wing drosophila fruit fly</name>
    <dbReference type="NCBI Taxonomy" id="28584"/>
    <lineage>
        <taxon>Eukaryota</taxon>
        <taxon>Metazoa</taxon>
        <taxon>Ecdysozoa</taxon>
        <taxon>Arthropoda</taxon>
        <taxon>Hexapoda</taxon>
        <taxon>Insecta</taxon>
        <taxon>Pterygota</taxon>
        <taxon>Neoptera</taxon>
        <taxon>Endopterygota</taxon>
        <taxon>Diptera</taxon>
        <taxon>Brachycera</taxon>
        <taxon>Muscomorpha</taxon>
        <taxon>Ephydroidea</taxon>
        <taxon>Drosophilidae</taxon>
        <taxon>Drosophila</taxon>
        <taxon>Sophophora</taxon>
    </lineage>
</organism>
<keyword evidence="4" id="KW-0175">Coiled coil</keyword>
<dbReference type="GeneID" id="139353135"/>
<protein>
    <recommendedName>
        <fullName evidence="5">RING-type domain-containing protein</fullName>
    </recommendedName>
</protein>
<name>A0ABM4TRG3_DROSZ</name>
<evidence type="ECO:0000313" key="6">
    <source>
        <dbReference type="Proteomes" id="UP001652628"/>
    </source>
</evidence>
<evidence type="ECO:0000256" key="4">
    <source>
        <dbReference type="SAM" id="Coils"/>
    </source>
</evidence>
<feature type="domain" description="RING-type" evidence="5">
    <location>
        <begin position="90"/>
        <end position="132"/>
    </location>
</feature>
<dbReference type="Pfam" id="PF13639">
    <property type="entry name" value="zf-RING_2"/>
    <property type="match status" value="1"/>
</dbReference>
<evidence type="ECO:0000256" key="3">
    <source>
        <dbReference type="PROSITE-ProRule" id="PRU00175"/>
    </source>
</evidence>
<keyword evidence="1 3" id="KW-0863">Zinc-finger</keyword>
<keyword evidence="1 3" id="KW-0479">Metal-binding</keyword>
<gene>
    <name evidence="7" type="primary">LOC139353135</name>
</gene>
<dbReference type="Gene3D" id="3.30.40.10">
    <property type="entry name" value="Zinc/RING finger domain, C3HC4 (zinc finger)"/>
    <property type="match status" value="1"/>
</dbReference>
<dbReference type="InterPro" id="IPR013083">
    <property type="entry name" value="Znf_RING/FYVE/PHD"/>
</dbReference>
<accession>A0ABM4TRG3</accession>
<evidence type="ECO:0000256" key="1">
    <source>
        <dbReference type="ARBA" id="ARBA00022771"/>
    </source>
</evidence>
<keyword evidence="6" id="KW-1185">Reference proteome</keyword>
<dbReference type="Proteomes" id="UP001652628">
    <property type="component" value="Chromosome 2L"/>
</dbReference>
<dbReference type="PROSITE" id="PS50089">
    <property type="entry name" value="ZF_RING_2"/>
    <property type="match status" value="1"/>
</dbReference>
<proteinExistence type="predicted"/>
<dbReference type="SUPFAM" id="SSF57850">
    <property type="entry name" value="RING/U-box"/>
    <property type="match status" value="1"/>
</dbReference>
<reference evidence="6" key="1">
    <citation type="submission" date="2025-05" db="UniProtKB">
        <authorList>
            <consortium name="RefSeq"/>
        </authorList>
    </citation>
    <scope>NUCLEOTIDE SEQUENCE [LARGE SCALE GENOMIC DNA]</scope>
</reference>
<sequence>MEKKDISKMLKRELILELHKQRAENDKQEELIQAKIHLITLRNQVQEEKRKSEELQEKLAIQDKDLKPFIDRENQSLLAKLEKITEGNKCYFCKLKFQSETHRRAILKCGHVFGEMCIHTYLILHKNCPICDFPAVLWDICTRWRKLSENSAADDKDNATHMAARLQQGYRIRPTGY</sequence>
<dbReference type="InterPro" id="IPR001841">
    <property type="entry name" value="Znf_RING"/>
</dbReference>
<keyword evidence="2" id="KW-0862">Zinc</keyword>
<evidence type="ECO:0000313" key="7">
    <source>
        <dbReference type="RefSeq" id="XP_070852563.1"/>
    </source>
</evidence>